<evidence type="ECO:0000256" key="1">
    <source>
        <dbReference type="SAM" id="Phobius"/>
    </source>
</evidence>
<evidence type="ECO:0008006" key="4">
    <source>
        <dbReference type="Google" id="ProtNLM"/>
    </source>
</evidence>
<dbReference type="PANTHER" id="PTHR41309:SF2">
    <property type="entry name" value="MEMBRANE PROTEIN"/>
    <property type="match status" value="1"/>
</dbReference>
<organism evidence="2 3">
    <name type="scientific">Paenibacillus albidus</name>
    <dbReference type="NCBI Taxonomy" id="2041023"/>
    <lineage>
        <taxon>Bacteria</taxon>
        <taxon>Bacillati</taxon>
        <taxon>Bacillota</taxon>
        <taxon>Bacilli</taxon>
        <taxon>Bacillales</taxon>
        <taxon>Paenibacillaceae</taxon>
        <taxon>Paenibacillus</taxon>
    </lineage>
</organism>
<name>A0A917BZH1_9BACL</name>
<dbReference type="RefSeq" id="WP_189021999.1">
    <property type="nucleotide sequence ID" value="NZ_BMKR01000002.1"/>
</dbReference>
<keyword evidence="1" id="KW-0812">Transmembrane</keyword>
<dbReference type="Pfam" id="PF13346">
    <property type="entry name" value="ABC2_membrane_5"/>
    <property type="match status" value="1"/>
</dbReference>
<feature type="transmembrane region" description="Helical" evidence="1">
    <location>
        <begin position="183"/>
        <end position="207"/>
    </location>
</feature>
<feature type="transmembrane region" description="Helical" evidence="1">
    <location>
        <begin position="115"/>
        <end position="136"/>
    </location>
</feature>
<keyword evidence="1" id="KW-1133">Transmembrane helix</keyword>
<keyword evidence="1" id="KW-0472">Membrane</keyword>
<dbReference type="InterPro" id="IPR025699">
    <property type="entry name" value="ABC2_memb-like"/>
</dbReference>
<dbReference type="Proteomes" id="UP000637643">
    <property type="component" value="Unassembled WGS sequence"/>
</dbReference>
<comment type="caution">
    <text evidence="2">The sequence shown here is derived from an EMBL/GenBank/DDBJ whole genome shotgun (WGS) entry which is preliminary data.</text>
</comment>
<dbReference type="AlphaFoldDB" id="A0A917BZH1"/>
<keyword evidence="3" id="KW-1185">Reference proteome</keyword>
<dbReference type="EMBL" id="BMKR01000002">
    <property type="protein sequence ID" value="GGF62585.1"/>
    <property type="molecule type" value="Genomic_DNA"/>
</dbReference>
<reference evidence="2" key="2">
    <citation type="submission" date="2020-09" db="EMBL/GenBank/DDBJ databases">
        <authorList>
            <person name="Sun Q."/>
            <person name="Zhou Y."/>
        </authorList>
    </citation>
    <scope>NUCLEOTIDE SEQUENCE</scope>
    <source>
        <strain evidence="2">CGMCC 1.16134</strain>
    </source>
</reference>
<evidence type="ECO:0000313" key="3">
    <source>
        <dbReference type="Proteomes" id="UP000637643"/>
    </source>
</evidence>
<evidence type="ECO:0000313" key="2">
    <source>
        <dbReference type="EMBL" id="GGF62585.1"/>
    </source>
</evidence>
<proteinExistence type="predicted"/>
<feature type="transmembrane region" description="Helical" evidence="1">
    <location>
        <begin position="12"/>
        <end position="31"/>
    </location>
</feature>
<dbReference type="PANTHER" id="PTHR41309">
    <property type="entry name" value="MEMBRANE PROTEIN-RELATED"/>
    <property type="match status" value="1"/>
</dbReference>
<feature type="transmembrane region" description="Helical" evidence="1">
    <location>
        <begin position="143"/>
        <end position="163"/>
    </location>
</feature>
<gene>
    <name evidence="2" type="ORF">GCM10010912_04650</name>
</gene>
<reference evidence="2" key="1">
    <citation type="journal article" date="2014" name="Int. J. Syst. Evol. Microbiol.">
        <title>Complete genome sequence of Corynebacterium casei LMG S-19264T (=DSM 44701T), isolated from a smear-ripened cheese.</title>
        <authorList>
            <consortium name="US DOE Joint Genome Institute (JGI-PGF)"/>
            <person name="Walter F."/>
            <person name="Albersmeier A."/>
            <person name="Kalinowski J."/>
            <person name="Ruckert C."/>
        </authorList>
    </citation>
    <scope>NUCLEOTIDE SEQUENCE</scope>
    <source>
        <strain evidence="2">CGMCC 1.16134</strain>
    </source>
</reference>
<protein>
    <recommendedName>
        <fullName evidence="4">ABC-2 transporter permease</fullName>
    </recommendedName>
</protein>
<feature type="transmembrane region" description="Helical" evidence="1">
    <location>
        <begin position="37"/>
        <end position="58"/>
    </location>
</feature>
<accession>A0A917BZH1</accession>
<feature type="transmembrane region" description="Helical" evidence="1">
    <location>
        <begin position="79"/>
        <end position="103"/>
    </location>
</feature>
<sequence length="211" mass="24061">MYPSLQLIRKDFILVRKFLLLLIPYYIWMAFMNDGTFIFASLPPMLLLINSCTLDVQHMNQRFLISLPICRQQLVASKYISMLPFALLGFGITVIMYMAGLSLGHPSVPHFWKEIGLVTAVFPLLGAFYLPLFFWLGQKGAQIVNIIFMLIAILGSSLSAKLLEWFPFLSEWAVDLSSNQTVLYMIGGLAYLCILFGSYLISLRIFIRKDL</sequence>